<dbReference type="GO" id="GO:0019948">
    <property type="term" value="F:SUMO activating enzyme activity"/>
    <property type="evidence" value="ECO:0007669"/>
    <property type="project" value="TreeGrafter"/>
</dbReference>
<accession>A0AAX4JG80</accession>
<evidence type="ECO:0000256" key="7">
    <source>
        <dbReference type="PROSITE-ProRule" id="PRU10132"/>
    </source>
</evidence>
<keyword evidence="4" id="KW-0547">Nucleotide-binding</keyword>
<dbReference type="Gene3D" id="2.40.30.180">
    <property type="entry name" value="Ubiquitin-activating enzyme E1, FCCH domain"/>
    <property type="match status" value="1"/>
</dbReference>
<evidence type="ECO:0000256" key="5">
    <source>
        <dbReference type="ARBA" id="ARBA00022786"/>
    </source>
</evidence>
<name>A0AAX4JG80_9MICR</name>
<dbReference type="Pfam" id="PF00899">
    <property type="entry name" value="ThiF"/>
    <property type="match status" value="2"/>
</dbReference>
<evidence type="ECO:0000256" key="1">
    <source>
        <dbReference type="ARBA" id="ARBA00004906"/>
    </source>
</evidence>
<dbReference type="EMBL" id="CP142735">
    <property type="protein sequence ID" value="WUR04798.1"/>
    <property type="molecule type" value="Genomic_DNA"/>
</dbReference>
<evidence type="ECO:0000256" key="2">
    <source>
        <dbReference type="ARBA" id="ARBA00005673"/>
    </source>
</evidence>
<dbReference type="Gene3D" id="3.50.50.80">
    <property type="entry name" value="Ubiquitin-activating enzyme E1, inactive adenylation domain, subdomain 1"/>
    <property type="match status" value="1"/>
</dbReference>
<protein>
    <submittedName>
        <fullName evidence="9">Ubiquitin-activating enzyme E1 1 (UBA1)</fullName>
    </submittedName>
</protein>
<proteinExistence type="inferred from homology"/>
<feature type="domain" description="Ubiquitin-activating enzyme E1 C-terminal" evidence="8">
    <location>
        <begin position="824"/>
        <end position="941"/>
    </location>
</feature>
<evidence type="ECO:0000256" key="4">
    <source>
        <dbReference type="ARBA" id="ARBA00022741"/>
    </source>
</evidence>
<organism evidence="9 10">
    <name type="scientific">Vairimorpha necatrix</name>
    <dbReference type="NCBI Taxonomy" id="6039"/>
    <lineage>
        <taxon>Eukaryota</taxon>
        <taxon>Fungi</taxon>
        <taxon>Fungi incertae sedis</taxon>
        <taxon>Microsporidia</taxon>
        <taxon>Nosematidae</taxon>
        <taxon>Vairimorpha</taxon>
    </lineage>
</organism>
<dbReference type="InterPro" id="IPR035985">
    <property type="entry name" value="Ubiquitin-activating_enz"/>
</dbReference>
<keyword evidence="5" id="KW-0833">Ubl conjugation pathway</keyword>
<dbReference type="InterPro" id="IPR045886">
    <property type="entry name" value="ThiF/MoeB/HesA"/>
</dbReference>
<keyword evidence="6" id="KW-0067">ATP-binding</keyword>
<dbReference type="RefSeq" id="XP_065330943.1">
    <property type="nucleotide sequence ID" value="XM_065474871.1"/>
</dbReference>
<dbReference type="Gene3D" id="3.40.50.720">
    <property type="entry name" value="NAD(P)-binding Rossmann-like Domain"/>
    <property type="match status" value="1"/>
</dbReference>
<dbReference type="Gene3D" id="3.10.290.60">
    <property type="entry name" value="Ubiquitin-activating enzyme E1, UFD domain"/>
    <property type="match status" value="1"/>
</dbReference>
<keyword evidence="10" id="KW-1185">Reference proteome</keyword>
<dbReference type="InterPro" id="IPR042449">
    <property type="entry name" value="Ub-E1_IAD_1"/>
</dbReference>
<dbReference type="GO" id="GO:0031510">
    <property type="term" value="C:SUMO activating enzyme complex"/>
    <property type="evidence" value="ECO:0007669"/>
    <property type="project" value="TreeGrafter"/>
</dbReference>
<dbReference type="GO" id="GO:0005737">
    <property type="term" value="C:cytoplasm"/>
    <property type="evidence" value="ECO:0007669"/>
    <property type="project" value="TreeGrafter"/>
</dbReference>
<dbReference type="InterPro" id="IPR000011">
    <property type="entry name" value="UBQ/SUMO-activ_enz_E1-like"/>
</dbReference>
<dbReference type="KEGG" id="vnx:VNE69_10148"/>
<dbReference type="Gene3D" id="1.10.10.2660">
    <property type="entry name" value="Ubiquitin-activating enzyme E1, SCCH domain"/>
    <property type="match status" value="1"/>
</dbReference>
<dbReference type="PROSITE" id="PS00865">
    <property type="entry name" value="UBIQUITIN_ACTIVAT_2"/>
    <property type="match status" value="1"/>
</dbReference>
<dbReference type="GeneID" id="90542630"/>
<feature type="active site" description="Glycyl thioester intermediate" evidence="7">
    <location>
        <position position="580"/>
    </location>
</feature>
<comment type="pathway">
    <text evidence="1">Protein modification; protein ubiquitination.</text>
</comment>
<evidence type="ECO:0000313" key="9">
    <source>
        <dbReference type="EMBL" id="WUR04798.1"/>
    </source>
</evidence>
<dbReference type="SUPFAM" id="SSF69572">
    <property type="entry name" value="Activating enzymes of the ubiquitin-like proteins"/>
    <property type="match status" value="2"/>
</dbReference>
<dbReference type="PANTHER" id="PTHR10953:SF4">
    <property type="entry name" value="UBIQUITIN-ACTIVATING ENZYME E1 C-TERMINAL DOMAIN-CONTAINING PROTEIN"/>
    <property type="match status" value="1"/>
</dbReference>
<evidence type="ECO:0000256" key="6">
    <source>
        <dbReference type="ARBA" id="ARBA00022840"/>
    </source>
</evidence>
<dbReference type="AlphaFoldDB" id="A0AAX4JG80"/>
<evidence type="ECO:0000259" key="8">
    <source>
        <dbReference type="SMART" id="SM00985"/>
    </source>
</evidence>
<dbReference type="GO" id="GO:0016925">
    <property type="term" value="P:protein sumoylation"/>
    <property type="evidence" value="ECO:0007669"/>
    <property type="project" value="TreeGrafter"/>
</dbReference>
<dbReference type="Gene3D" id="3.40.50.12550">
    <property type="entry name" value="Ubiquitin-activating enzyme E1, inactive adenylation domain, subdomain 2"/>
    <property type="match status" value="1"/>
</dbReference>
<dbReference type="PANTHER" id="PTHR10953">
    <property type="entry name" value="UBIQUITIN-ACTIVATING ENZYME E1"/>
    <property type="match status" value="1"/>
</dbReference>
<dbReference type="SMART" id="SM00985">
    <property type="entry name" value="UBA_e1_C"/>
    <property type="match status" value="1"/>
</dbReference>
<dbReference type="Pfam" id="PF09358">
    <property type="entry name" value="E1_UFD"/>
    <property type="match status" value="1"/>
</dbReference>
<evidence type="ECO:0000313" key="10">
    <source>
        <dbReference type="Proteomes" id="UP001334084"/>
    </source>
</evidence>
<dbReference type="Proteomes" id="UP001334084">
    <property type="component" value="Chromosome 10"/>
</dbReference>
<dbReference type="InterPro" id="IPR019572">
    <property type="entry name" value="UBA_E1_SCCH"/>
</dbReference>
<dbReference type="Pfam" id="PF10585">
    <property type="entry name" value="UBA_E1_SCCH"/>
    <property type="match status" value="1"/>
</dbReference>
<dbReference type="InterPro" id="IPR033127">
    <property type="entry name" value="UBQ-activ_enz_E1_Cys_AS"/>
</dbReference>
<dbReference type="InterPro" id="IPR000594">
    <property type="entry name" value="ThiF_NAD_FAD-bd"/>
</dbReference>
<dbReference type="InterPro" id="IPR042302">
    <property type="entry name" value="E1_FCCH_sf"/>
</dbReference>
<sequence length="947" mass="109552">MNSQIDESLYSRQLYVIGKDAMERMMKSSILVIGLDGLGQEVVKNLCLTGVSRIFICDNSEIKEHDLSTGFYFTRKDIGKKKSEVLLERFRNLNEYVSVNIVYDFVSFKEFDLVISCNEQVHSMIKINKQARRDNCKYIGCQSRGVFSQIFCDFGSDFICVDTNGEPPIIGMINDISSTGILTVVDEQRHNLEDGDIVKIIQNTKNQEKKMYEGILFKVKGLNKSQIQLTKIDGSTILDSEFANLKEMPFEFTEIYGGDFEQIKRPKIIHFKMLEDLLDNPNILSYNFEADAQNLVSHRCFIALSEYQEKHHCFPNEDQFLSFYIKRFNNQGNLVKIFGRQSDTQFMPMCSIVGGFVAQEALKGISYKFTPLVQFMYYDAYELCNNFDLSEKNYGRYQSMYKIFGEENLQKLFNMRLFLVGAGAIGCEHLKNIVMCGISSQGKLNVTDMDSIEQSNLNRQFLFSKLDVEKMKAEVAVSKIPTLNEDFTYSENIRHFNLKVGEETEEIFSDDFFEDNDVVLNALDNVEARLYTDERCVLHRKPLVDSGTSGTKGNVQVIIPLFSESYGSSRDPPEKSIPLCTIKNFPHAIEHTIEWAMSEFRLRFHDQILKIMDSEDAEDDDVSELIRISPNGIEDCVRLGLRLFIKYFHTSIQELLKTFPPDSLTKEGQPFWMPPKRAPEPINFNLENDLHITFIRSVANIYKDIFNIEGNIIQNIYVKDFIHNELENIDNLSLNQDKKVKENFENLVPQEFEKDNDLNSHVDFVFSCANLRAQNYQIKNLDRLAIKGIAGRIIPAIATTTAVVSGLSIIEMIKLHLKYDNTKFKNSFLNLALPYFGTSDPIEAEKQFYFLDDKKYFYNMWNRLEYKNTKLKNIIKAFEIQFKVKVSMLTIDNKLLYWDVDDKYESNMEKKIDELVEQIKGRKLVQIDLATDSEVDNYPRIIVLLDK</sequence>
<dbReference type="InterPro" id="IPR038252">
    <property type="entry name" value="UBA_E1_C_sf"/>
</dbReference>
<dbReference type="GO" id="GO:0005524">
    <property type="term" value="F:ATP binding"/>
    <property type="evidence" value="ECO:0007669"/>
    <property type="project" value="UniProtKB-KW"/>
</dbReference>
<dbReference type="InterPro" id="IPR042063">
    <property type="entry name" value="Ubi_acti_E1_SCCH"/>
</dbReference>
<evidence type="ECO:0000256" key="3">
    <source>
        <dbReference type="ARBA" id="ARBA00022598"/>
    </source>
</evidence>
<gene>
    <name evidence="9" type="ORF">VNE69_10148</name>
</gene>
<dbReference type="InterPro" id="IPR018965">
    <property type="entry name" value="Ub-activating_enz_E1_C"/>
</dbReference>
<keyword evidence="3" id="KW-0436">Ligase</keyword>
<dbReference type="PRINTS" id="PR01849">
    <property type="entry name" value="UBIQUITINACT"/>
</dbReference>
<comment type="similarity">
    <text evidence="2">Belongs to the ubiquitin-activating E1 family.</text>
</comment>
<reference evidence="9" key="1">
    <citation type="journal article" date="2024" name="BMC Genomics">
        <title>Functional annotation of a divergent genome using sequence and structure-based similarity.</title>
        <authorList>
            <person name="Svedberg D."/>
            <person name="Winiger R.R."/>
            <person name="Berg A."/>
            <person name="Sharma H."/>
            <person name="Tellgren-Roth C."/>
            <person name="Debrunner-Vossbrinck B.A."/>
            <person name="Vossbrinck C.R."/>
            <person name="Barandun J."/>
        </authorList>
    </citation>
    <scope>NUCLEOTIDE SEQUENCE</scope>
    <source>
        <strain evidence="9">Illinois isolate</strain>
    </source>
</reference>